<dbReference type="Proteomes" id="UP001307889">
    <property type="component" value="Chromosome 8"/>
</dbReference>
<protein>
    <submittedName>
        <fullName evidence="1">Uncharacterized protein</fullName>
    </submittedName>
</protein>
<reference evidence="1 2" key="1">
    <citation type="submission" date="2023-09" db="EMBL/GenBank/DDBJ databases">
        <title>Nesidiocoris tenuis whole genome shotgun sequence.</title>
        <authorList>
            <person name="Shibata T."/>
            <person name="Shimoda M."/>
            <person name="Kobayashi T."/>
            <person name="Uehara T."/>
        </authorList>
    </citation>
    <scope>NUCLEOTIDE SEQUENCE [LARGE SCALE GENOMIC DNA]</scope>
    <source>
        <strain evidence="1 2">Japan</strain>
    </source>
</reference>
<evidence type="ECO:0000313" key="1">
    <source>
        <dbReference type="EMBL" id="BES97679.1"/>
    </source>
</evidence>
<dbReference type="EMBL" id="AP028916">
    <property type="protein sequence ID" value="BES97679.1"/>
    <property type="molecule type" value="Genomic_DNA"/>
</dbReference>
<gene>
    <name evidence="1" type="ORF">NTJ_10493</name>
</gene>
<keyword evidence="2" id="KW-1185">Reference proteome</keyword>
<name>A0ABN7B272_9HEMI</name>
<sequence>MKSSVNQKIRDERWLWKNTPFSVEKKMRARKCRHGLEAGRSLVEVTTEPSEEIMANEGEVKSGENMIIPRGWREMKLTITS</sequence>
<proteinExistence type="predicted"/>
<evidence type="ECO:0000313" key="2">
    <source>
        <dbReference type="Proteomes" id="UP001307889"/>
    </source>
</evidence>
<organism evidence="1 2">
    <name type="scientific">Nesidiocoris tenuis</name>
    <dbReference type="NCBI Taxonomy" id="355587"/>
    <lineage>
        <taxon>Eukaryota</taxon>
        <taxon>Metazoa</taxon>
        <taxon>Ecdysozoa</taxon>
        <taxon>Arthropoda</taxon>
        <taxon>Hexapoda</taxon>
        <taxon>Insecta</taxon>
        <taxon>Pterygota</taxon>
        <taxon>Neoptera</taxon>
        <taxon>Paraneoptera</taxon>
        <taxon>Hemiptera</taxon>
        <taxon>Heteroptera</taxon>
        <taxon>Panheteroptera</taxon>
        <taxon>Cimicomorpha</taxon>
        <taxon>Miridae</taxon>
        <taxon>Dicyphina</taxon>
        <taxon>Nesidiocoris</taxon>
    </lineage>
</organism>
<accession>A0ABN7B272</accession>